<dbReference type="PANTHER" id="PTHR43095:SF3">
    <property type="entry name" value="L-XYLULOSE_3-KETO-L-GULONATE KINASE"/>
    <property type="match status" value="1"/>
</dbReference>
<reference evidence="6" key="1">
    <citation type="submission" date="2020-02" db="EMBL/GenBank/DDBJ databases">
        <authorList>
            <person name="Meier V. D."/>
        </authorList>
    </citation>
    <scope>NUCLEOTIDE SEQUENCE</scope>
    <source>
        <strain evidence="6">AVDCRST_MAG02</strain>
    </source>
</reference>
<dbReference type="EMBL" id="CADCVH010000053">
    <property type="protein sequence ID" value="CAA9456833.1"/>
    <property type="molecule type" value="Genomic_DNA"/>
</dbReference>
<dbReference type="AlphaFoldDB" id="A0A6J4QW91"/>
<dbReference type="PANTHER" id="PTHR43095">
    <property type="entry name" value="SUGAR KINASE"/>
    <property type="match status" value="1"/>
</dbReference>
<dbReference type="EC" id="2.7.1.17" evidence="6"/>
<evidence type="ECO:0000259" key="5">
    <source>
        <dbReference type="Pfam" id="PF02782"/>
    </source>
</evidence>
<dbReference type="InterPro" id="IPR043129">
    <property type="entry name" value="ATPase_NBD"/>
</dbReference>
<dbReference type="SUPFAM" id="SSF53067">
    <property type="entry name" value="Actin-like ATPase domain"/>
    <property type="match status" value="2"/>
</dbReference>
<feature type="domain" description="Carbohydrate kinase FGGY N-terminal" evidence="4">
    <location>
        <begin position="1"/>
        <end position="243"/>
    </location>
</feature>
<dbReference type="InterPro" id="IPR050406">
    <property type="entry name" value="FGGY_Carb_Kinase"/>
</dbReference>
<keyword evidence="3 6" id="KW-0418">Kinase</keyword>
<sequence>MILGIDLGTSVVKAAAFSRGGEVLAVEGRRVKLYNPRPECSEQDIDETVEALGAVVRAALEGTDEPVETVGLTGQGDGLWLLDERGRQVRRAATWLDARANPIVEEWRASGVFEEHFRLNGNVTFPGAPSAIMAALKREEPESLERAATAGYCKDVAFRRLTGGRATDASDASEPFMDHSTREYDPGILKLFGLEDHEHLLAPIDAYPGEARPISREGAELTGLPEGTPVHSGPFDLPATAMGAGVTRLGDGVIIVGTTLACEVLTDRVETDGEPGGQTLCMLEPDRWLRAMPAMVGTASMDLTLNLLRSEHAEIEDFLAGSPPGANGVGVLPFFSPSGERAPFVEPDARGQLSGMTLGTTRADVVRAVAEGVGYAAKHCLAAAGLRGELSICGGGAESRAWRQVLADVLQRPLKVARRPEVGARGAAMAAMISLKMDFDHEAWTRPEDEVRPSEDLADLYEEGFDHYLARVDSARDLWGRPT</sequence>
<dbReference type="GO" id="GO:0004856">
    <property type="term" value="F:D-xylulokinase activity"/>
    <property type="evidence" value="ECO:0007669"/>
    <property type="project" value="UniProtKB-EC"/>
</dbReference>
<gene>
    <name evidence="6" type="ORF">AVDCRST_MAG02-2413</name>
</gene>
<accession>A0A6J4QW91</accession>
<keyword evidence="2 6" id="KW-0808">Transferase</keyword>
<evidence type="ECO:0000256" key="2">
    <source>
        <dbReference type="ARBA" id="ARBA00022679"/>
    </source>
</evidence>
<dbReference type="Gene3D" id="3.30.420.40">
    <property type="match status" value="2"/>
</dbReference>
<name>A0A6J4QW91_9ACTN</name>
<evidence type="ECO:0000313" key="6">
    <source>
        <dbReference type="EMBL" id="CAA9456833.1"/>
    </source>
</evidence>
<protein>
    <submittedName>
        <fullName evidence="6">Xylulose kinase</fullName>
        <ecNumber evidence="6">2.7.1.17</ecNumber>
    </submittedName>
</protein>
<organism evidence="6">
    <name type="scientific">uncultured Rubrobacteraceae bacterium</name>
    <dbReference type="NCBI Taxonomy" id="349277"/>
    <lineage>
        <taxon>Bacteria</taxon>
        <taxon>Bacillati</taxon>
        <taxon>Actinomycetota</taxon>
        <taxon>Rubrobacteria</taxon>
        <taxon>Rubrobacterales</taxon>
        <taxon>Rubrobacteraceae</taxon>
        <taxon>environmental samples</taxon>
    </lineage>
</organism>
<dbReference type="Pfam" id="PF02782">
    <property type="entry name" value="FGGY_C"/>
    <property type="match status" value="1"/>
</dbReference>
<evidence type="ECO:0000259" key="4">
    <source>
        <dbReference type="Pfam" id="PF00370"/>
    </source>
</evidence>
<feature type="domain" description="Carbohydrate kinase FGGY C-terminal" evidence="5">
    <location>
        <begin position="321"/>
        <end position="434"/>
    </location>
</feature>
<dbReference type="InterPro" id="IPR018484">
    <property type="entry name" value="FGGY_N"/>
</dbReference>
<dbReference type="PIRSF" id="PIRSF000538">
    <property type="entry name" value="GlpK"/>
    <property type="match status" value="1"/>
</dbReference>
<evidence type="ECO:0000256" key="3">
    <source>
        <dbReference type="ARBA" id="ARBA00022777"/>
    </source>
</evidence>
<dbReference type="InterPro" id="IPR000577">
    <property type="entry name" value="Carb_kinase_FGGY"/>
</dbReference>
<dbReference type="InterPro" id="IPR018485">
    <property type="entry name" value="FGGY_C"/>
</dbReference>
<comment type="similarity">
    <text evidence="1">Belongs to the FGGY kinase family.</text>
</comment>
<proteinExistence type="inferred from homology"/>
<evidence type="ECO:0000256" key="1">
    <source>
        <dbReference type="ARBA" id="ARBA00009156"/>
    </source>
</evidence>
<dbReference type="Pfam" id="PF00370">
    <property type="entry name" value="FGGY_N"/>
    <property type="match status" value="1"/>
</dbReference>